<dbReference type="PANTHER" id="PTHR37312:SF1">
    <property type="entry name" value="MEMBRANE-BOUND ACYLTRANSFERASE YKRP-RELATED"/>
    <property type="match status" value="1"/>
</dbReference>
<accession>A0A8I1MDM7</accession>
<feature type="transmembrane region" description="Helical" evidence="3">
    <location>
        <begin position="289"/>
        <end position="309"/>
    </location>
</feature>
<dbReference type="InterPro" id="IPR052734">
    <property type="entry name" value="Nod_factor_acetyltransferase"/>
</dbReference>
<keyword evidence="5" id="KW-0012">Acyltransferase</keyword>
<protein>
    <submittedName>
        <fullName evidence="5">Acyltransferase family protein</fullName>
    </submittedName>
</protein>
<feature type="transmembrane region" description="Helical" evidence="3">
    <location>
        <begin position="193"/>
        <end position="212"/>
    </location>
</feature>
<comment type="subcellular location">
    <subcellularLocation>
        <location evidence="1">Membrane</location>
    </subcellularLocation>
</comment>
<dbReference type="AlphaFoldDB" id="A0A8I1MDM7"/>
<name>A0A8I1MDM7_9BACI</name>
<evidence type="ECO:0000259" key="4">
    <source>
        <dbReference type="Pfam" id="PF01757"/>
    </source>
</evidence>
<keyword evidence="3" id="KW-1133">Transmembrane helix</keyword>
<feature type="transmembrane region" description="Helical" evidence="3">
    <location>
        <begin position="62"/>
        <end position="86"/>
    </location>
</feature>
<dbReference type="Proteomes" id="UP000664578">
    <property type="component" value="Unassembled WGS sequence"/>
</dbReference>
<feature type="transmembrane region" description="Helical" evidence="3">
    <location>
        <begin position="265"/>
        <end position="283"/>
    </location>
</feature>
<dbReference type="PANTHER" id="PTHR37312">
    <property type="entry name" value="MEMBRANE-BOUND ACYLTRANSFERASE YKRP-RELATED"/>
    <property type="match status" value="1"/>
</dbReference>
<organism evidence="5 6">
    <name type="scientific">Priestia flexa</name>
    <dbReference type="NCBI Taxonomy" id="86664"/>
    <lineage>
        <taxon>Bacteria</taxon>
        <taxon>Bacillati</taxon>
        <taxon>Bacillota</taxon>
        <taxon>Bacilli</taxon>
        <taxon>Bacillales</taxon>
        <taxon>Bacillaceae</taxon>
        <taxon>Priestia</taxon>
    </lineage>
</organism>
<reference evidence="5" key="1">
    <citation type="submission" date="2020-12" db="EMBL/GenBank/DDBJ databases">
        <title>PHA producing bacteria isolated from mangrove.</title>
        <authorList>
            <person name="Zheng W."/>
            <person name="Yu S."/>
            <person name="Huang Y."/>
        </authorList>
    </citation>
    <scope>NUCLEOTIDE SEQUENCE</scope>
    <source>
        <strain evidence="5">GN22-4</strain>
    </source>
</reference>
<feature type="domain" description="Acyltransferase 3" evidence="4">
    <location>
        <begin position="6"/>
        <end position="305"/>
    </location>
</feature>
<keyword evidence="3" id="KW-0472">Membrane</keyword>
<dbReference type="Pfam" id="PF01757">
    <property type="entry name" value="Acyl_transf_3"/>
    <property type="match status" value="1"/>
</dbReference>
<sequence length="337" mass="38913">MREHKRWVDVLKGVGISAVVISHSGHEPAQHYLFWFHMPLFFMISGYLFFEKQSLNSLNRWVVKKTISLMVPYVSFGLLILGYITWKTNDFAAIPSTLESLLYGGRALGFYYGVFWFVPCLLLTQILFGYLVFFIQSKLIKIVIFMTIYVMAYLYSVSKIHTQFIMPWSMDTVLMAMTYYAIGYFFKERLTTGLNKITQLVCSVFILLVILLDYSRLLNYELDLKVNMYNHFGLDLLLPIAIVLLLIQGSKLIQSSILGAVFEKFGQASLTIMFLHVPIQIILRENISLHPLIIGVVSLLISFCAHMIFNSFLVARRVFLGKIYGTSKEKNRSYYSH</sequence>
<feature type="transmembrane region" description="Helical" evidence="3">
    <location>
        <begin position="232"/>
        <end position="253"/>
    </location>
</feature>
<feature type="transmembrane region" description="Helical" evidence="3">
    <location>
        <begin position="164"/>
        <end position="186"/>
    </location>
</feature>
<proteinExistence type="inferred from homology"/>
<feature type="transmembrane region" description="Helical" evidence="3">
    <location>
        <begin position="110"/>
        <end position="132"/>
    </location>
</feature>
<keyword evidence="3" id="KW-0812">Transmembrane</keyword>
<comment type="similarity">
    <text evidence="2">Belongs to the acyltransferase 3 family.</text>
</comment>
<dbReference type="EMBL" id="JAEMWV010000003">
    <property type="protein sequence ID" value="MBN8251250.1"/>
    <property type="molecule type" value="Genomic_DNA"/>
</dbReference>
<evidence type="ECO:0000256" key="1">
    <source>
        <dbReference type="ARBA" id="ARBA00004370"/>
    </source>
</evidence>
<dbReference type="RefSeq" id="WP_119543870.1">
    <property type="nucleotide sequence ID" value="NZ_JAEMWV010000003.1"/>
</dbReference>
<evidence type="ECO:0000256" key="3">
    <source>
        <dbReference type="SAM" id="Phobius"/>
    </source>
</evidence>
<feature type="transmembrane region" description="Helical" evidence="3">
    <location>
        <begin position="139"/>
        <end position="158"/>
    </location>
</feature>
<evidence type="ECO:0000313" key="5">
    <source>
        <dbReference type="EMBL" id="MBN8251250.1"/>
    </source>
</evidence>
<dbReference type="GO" id="GO:0016747">
    <property type="term" value="F:acyltransferase activity, transferring groups other than amino-acyl groups"/>
    <property type="evidence" value="ECO:0007669"/>
    <property type="project" value="InterPro"/>
</dbReference>
<feature type="transmembrane region" description="Helical" evidence="3">
    <location>
        <begin position="32"/>
        <end position="50"/>
    </location>
</feature>
<comment type="caution">
    <text evidence="5">The sequence shown here is derived from an EMBL/GenBank/DDBJ whole genome shotgun (WGS) entry which is preliminary data.</text>
</comment>
<gene>
    <name evidence="5" type="ORF">JF537_06635</name>
</gene>
<evidence type="ECO:0000256" key="2">
    <source>
        <dbReference type="ARBA" id="ARBA00007400"/>
    </source>
</evidence>
<dbReference type="InterPro" id="IPR002656">
    <property type="entry name" value="Acyl_transf_3_dom"/>
</dbReference>
<keyword evidence="5" id="KW-0808">Transferase</keyword>
<evidence type="ECO:0000313" key="6">
    <source>
        <dbReference type="Proteomes" id="UP000664578"/>
    </source>
</evidence>